<proteinExistence type="predicted"/>
<protein>
    <submittedName>
        <fullName evidence="1">Uncharacterized protein</fullName>
    </submittedName>
</protein>
<reference evidence="1" key="1">
    <citation type="submission" date="2019-08" db="EMBL/GenBank/DDBJ databases">
        <authorList>
            <person name="Kucharzyk K."/>
            <person name="Murdoch R.W."/>
            <person name="Higgins S."/>
            <person name="Loffler F."/>
        </authorList>
    </citation>
    <scope>NUCLEOTIDE SEQUENCE</scope>
</reference>
<comment type="caution">
    <text evidence="1">The sequence shown here is derived from an EMBL/GenBank/DDBJ whole genome shotgun (WGS) entry which is preliminary data.</text>
</comment>
<dbReference type="AlphaFoldDB" id="A0A645HHS2"/>
<accession>A0A645HHS2</accession>
<name>A0A645HHS2_9ZZZZ</name>
<dbReference type="EMBL" id="VSSQ01093913">
    <property type="protein sequence ID" value="MPN38588.1"/>
    <property type="molecule type" value="Genomic_DNA"/>
</dbReference>
<gene>
    <name evidence="1" type="ORF">SDC9_186112</name>
</gene>
<organism evidence="1">
    <name type="scientific">bioreactor metagenome</name>
    <dbReference type="NCBI Taxonomy" id="1076179"/>
    <lineage>
        <taxon>unclassified sequences</taxon>
        <taxon>metagenomes</taxon>
        <taxon>ecological metagenomes</taxon>
    </lineage>
</organism>
<sequence length="59" mass="6098">MIVLTAAVIGGFLYCIGPLVSGSFLVLPAPEYDLSFVDGDALLFAGNLIGDLDCHGDNP</sequence>
<evidence type="ECO:0000313" key="1">
    <source>
        <dbReference type="EMBL" id="MPN38588.1"/>
    </source>
</evidence>